<dbReference type="EMBL" id="BMAV01002228">
    <property type="protein sequence ID" value="GFY41011.1"/>
    <property type="molecule type" value="Genomic_DNA"/>
</dbReference>
<organism evidence="1 2">
    <name type="scientific">Trichonephila inaurata madagascariensis</name>
    <dbReference type="NCBI Taxonomy" id="2747483"/>
    <lineage>
        <taxon>Eukaryota</taxon>
        <taxon>Metazoa</taxon>
        <taxon>Ecdysozoa</taxon>
        <taxon>Arthropoda</taxon>
        <taxon>Chelicerata</taxon>
        <taxon>Arachnida</taxon>
        <taxon>Araneae</taxon>
        <taxon>Araneomorphae</taxon>
        <taxon>Entelegynae</taxon>
        <taxon>Araneoidea</taxon>
        <taxon>Nephilidae</taxon>
        <taxon>Trichonephila</taxon>
        <taxon>Trichonephila inaurata</taxon>
    </lineage>
</organism>
<comment type="caution">
    <text evidence="1">The sequence shown here is derived from an EMBL/GenBank/DDBJ whole genome shotgun (WGS) entry which is preliminary data.</text>
</comment>
<protein>
    <submittedName>
        <fullName evidence="1">Uncharacterized protein</fullName>
    </submittedName>
</protein>
<evidence type="ECO:0000313" key="1">
    <source>
        <dbReference type="EMBL" id="GFY41011.1"/>
    </source>
</evidence>
<dbReference type="AlphaFoldDB" id="A0A8X7BQI8"/>
<dbReference type="Proteomes" id="UP000886998">
    <property type="component" value="Unassembled WGS sequence"/>
</dbReference>
<evidence type="ECO:0000313" key="2">
    <source>
        <dbReference type="Proteomes" id="UP000886998"/>
    </source>
</evidence>
<gene>
    <name evidence="1" type="ORF">TNIN_294871</name>
</gene>
<dbReference type="OrthoDB" id="430476at2759"/>
<name>A0A8X7BQI8_9ARAC</name>
<reference evidence="1" key="1">
    <citation type="submission" date="2020-08" db="EMBL/GenBank/DDBJ databases">
        <title>Multicomponent nature underlies the extraordinary mechanical properties of spider dragline silk.</title>
        <authorList>
            <person name="Kono N."/>
            <person name="Nakamura H."/>
            <person name="Mori M."/>
            <person name="Yoshida Y."/>
            <person name="Ohtoshi R."/>
            <person name="Malay A.D."/>
            <person name="Moran D.A.P."/>
            <person name="Tomita M."/>
            <person name="Numata K."/>
            <person name="Arakawa K."/>
        </authorList>
    </citation>
    <scope>NUCLEOTIDE SEQUENCE</scope>
</reference>
<keyword evidence="2" id="KW-1185">Reference proteome</keyword>
<accession>A0A8X7BQI8</accession>
<sequence>MDFSRLIKPLAGETDWPTWKRKVLDYYEGATEAIDGSFSERCLVDFGTFGFGLFSVQSKNQNSEFASTPTESRLKVNSDVALYGFYSVNGSLFKANIEPILPIKMTEVHPVAVCSSLLQLYHER</sequence>
<proteinExistence type="predicted"/>